<dbReference type="EMBL" id="CAMGYJ010000006">
    <property type="protein sequence ID" value="CAI0440264.1"/>
    <property type="molecule type" value="Genomic_DNA"/>
</dbReference>
<comment type="caution">
    <text evidence="3">The sequence shown here is derived from an EMBL/GenBank/DDBJ whole genome shotgun (WGS) entry which is preliminary data.</text>
</comment>
<feature type="non-terminal residue" evidence="3">
    <location>
        <position position="1"/>
    </location>
</feature>
<dbReference type="Proteomes" id="UP001154282">
    <property type="component" value="Unassembled WGS sequence"/>
</dbReference>
<keyword evidence="4" id="KW-1185">Reference proteome</keyword>
<sequence length="237" mass="27509">VGSRGLCCLLRFRASLLLSLILKPGFLTLQIPRVSCPCRVLWKQEANSKFSVKSLYTELVGSHSREIEEFPAKIVWIPWIPSKICFFTWLVYHNRVLSLDNLKRRGLYLANRCVLCKKDEESVQHLLVDCDFVRRIWILMYGRRSRTPSLNGAIAHVLANWVSADGDGIEKWFDVCILHSVWWAVWLERNQRTFEDKDTCLLVVGKRAARKAIEWIVVQGKTQKAEGRRWLVEKGLV</sequence>
<dbReference type="Pfam" id="PF13966">
    <property type="entry name" value="zf-RVT"/>
    <property type="match status" value="1"/>
</dbReference>
<name>A0AAV0M2V5_9ROSI</name>
<feature type="signal peptide" evidence="1">
    <location>
        <begin position="1"/>
        <end position="28"/>
    </location>
</feature>
<organism evidence="3 4">
    <name type="scientific">Linum tenue</name>
    <dbReference type="NCBI Taxonomy" id="586396"/>
    <lineage>
        <taxon>Eukaryota</taxon>
        <taxon>Viridiplantae</taxon>
        <taxon>Streptophyta</taxon>
        <taxon>Embryophyta</taxon>
        <taxon>Tracheophyta</taxon>
        <taxon>Spermatophyta</taxon>
        <taxon>Magnoliopsida</taxon>
        <taxon>eudicotyledons</taxon>
        <taxon>Gunneridae</taxon>
        <taxon>Pentapetalae</taxon>
        <taxon>rosids</taxon>
        <taxon>fabids</taxon>
        <taxon>Malpighiales</taxon>
        <taxon>Linaceae</taxon>
        <taxon>Linum</taxon>
    </lineage>
</organism>
<dbReference type="InterPro" id="IPR026960">
    <property type="entry name" value="RVT-Znf"/>
</dbReference>
<feature type="domain" description="Reverse transcriptase zinc-binding" evidence="2">
    <location>
        <begin position="50"/>
        <end position="137"/>
    </location>
</feature>
<evidence type="ECO:0000313" key="3">
    <source>
        <dbReference type="EMBL" id="CAI0440264.1"/>
    </source>
</evidence>
<accession>A0AAV0M2V5</accession>
<reference evidence="3" key="1">
    <citation type="submission" date="2022-08" db="EMBL/GenBank/DDBJ databases">
        <authorList>
            <person name="Gutierrez-Valencia J."/>
        </authorList>
    </citation>
    <scope>NUCLEOTIDE SEQUENCE</scope>
</reference>
<evidence type="ECO:0000313" key="4">
    <source>
        <dbReference type="Proteomes" id="UP001154282"/>
    </source>
</evidence>
<proteinExistence type="predicted"/>
<keyword evidence="1" id="KW-0732">Signal</keyword>
<protein>
    <recommendedName>
        <fullName evidence="2">Reverse transcriptase zinc-binding domain-containing protein</fullName>
    </recommendedName>
</protein>
<evidence type="ECO:0000259" key="2">
    <source>
        <dbReference type="Pfam" id="PF13966"/>
    </source>
</evidence>
<evidence type="ECO:0000256" key="1">
    <source>
        <dbReference type="SAM" id="SignalP"/>
    </source>
</evidence>
<gene>
    <name evidence="3" type="ORF">LITE_LOCUS26465</name>
</gene>
<feature type="chain" id="PRO_5043729130" description="Reverse transcriptase zinc-binding domain-containing protein" evidence="1">
    <location>
        <begin position="29"/>
        <end position="237"/>
    </location>
</feature>
<dbReference type="AlphaFoldDB" id="A0AAV0M2V5"/>